<dbReference type="Gene3D" id="1.20.140.50">
    <property type="entry name" value="alix/aip1 like domains"/>
    <property type="match status" value="1"/>
</dbReference>
<dbReference type="CDD" id="cd09242">
    <property type="entry name" value="BRO1_ScBro1_like"/>
    <property type="match status" value="1"/>
</dbReference>
<dbReference type="InterPro" id="IPR025304">
    <property type="entry name" value="ALIX_V_dom"/>
</dbReference>
<feature type="compositionally biased region" description="Low complexity" evidence="6">
    <location>
        <begin position="887"/>
        <end position="897"/>
    </location>
</feature>
<feature type="compositionally biased region" description="Pro residues" evidence="6">
    <location>
        <begin position="956"/>
        <end position="968"/>
    </location>
</feature>
<evidence type="ECO:0000256" key="6">
    <source>
        <dbReference type="SAM" id="MobiDB-lite"/>
    </source>
</evidence>
<comment type="subcellular location">
    <subcellularLocation>
        <location evidence="2">Cytoplasm</location>
    </subcellularLocation>
    <subcellularLocation>
        <location evidence="1">Endosome</location>
    </subcellularLocation>
</comment>
<feature type="compositionally biased region" description="Low complexity" evidence="6">
    <location>
        <begin position="804"/>
        <end position="819"/>
    </location>
</feature>
<evidence type="ECO:0000256" key="1">
    <source>
        <dbReference type="ARBA" id="ARBA00004177"/>
    </source>
</evidence>
<evidence type="ECO:0000259" key="7">
    <source>
        <dbReference type="PROSITE" id="PS51180"/>
    </source>
</evidence>
<evidence type="ECO:0000256" key="5">
    <source>
        <dbReference type="ARBA" id="ARBA00041284"/>
    </source>
</evidence>
<feature type="compositionally biased region" description="Low complexity" evidence="6">
    <location>
        <begin position="969"/>
        <end position="982"/>
    </location>
</feature>
<dbReference type="PROSITE" id="PS51180">
    <property type="entry name" value="BRO1"/>
    <property type="match status" value="1"/>
</dbReference>
<accession>A0A9P7B2A7</accession>
<sequence length="991" mass="106860">MSLPSPLIFVPKKVTQDVDFAPALKSVIAKTYSESPDAYNEELGALNRARQDALRGSAGSDTTARDLLYKYFGQLELLELRFPELRVPFPWSDAFTNVKISQQSLAYEKASVIFNIGATLSSLAASSPRTGPEGLKRAFHSFRCAAGMFVYINENFLHAPSTDLSKEVVKLLVGLMVAQASEVFVETMGPATGKSAGLRSKLCMQVSSAYAALVEDVKEWHTKGVFLREWSLLIQTKAKYFGSLAHYHRSTADTNAGKYGEALAHLQVAENLAKEANRLAQLFTSTFSTTSAASSLQADAPVAIAELVKAHLALVTETHAKAQKDNDIVYNEVVPSEASLPPIDKGKPIAEPIPIHDVYAAPDVQKLVGPDLFQKLVPLSVHESASMYSEEKAKLVRAEAERVELADEELASALEYMGLPASLARFQAGAAAQASLADPGPQVRGWADEVRHGEANGRVEDLFRRLGSLKEQAGRHLDAIAQDLDSETRECESLRTKYGHLWAQQPSSSGTRSFRQDLRSHRESLEQAAGSDAQAQALWESIRGDAGVLADPSGQALERIFVEAIGSGGATQANLLDSDLGDDDETETKKRVEVVSDALSRLNKIKKERAETLRDLKEKVQTDDISHILILNRKGSADAQPALFATELEKFRPHQQRLTQTLQAQQSALADVNNGFKTLTESSKARQVQGQWADAERKKRDLITRLGRAAQAYGDVRTALEKGLHFYQDLNDLVDGLQQQVNGWISMRTSERERMAAEAEIKQRLEDGASGPSAASGPSGLDRAMGSLNLGLGGARSPPPSVPSPSAYSQPISYPSSASSPPPSNPYGSFPSTGAFSLSSPPPEQPSAHSQYARPPAPQQSSYSSSSAYSPAPSYPTAPPIPPVQPSYPSYGSGQPSYPSPAPSNVSSYGQPARQASFPAPPQPVTQSSYLPPPPQPVSYQSSGYGQPGQYGQPAGGPPPPPSRPPQPSYSQQQQYPQYGSGPPQPPPRPY</sequence>
<feature type="region of interest" description="Disordered" evidence="6">
    <location>
        <begin position="763"/>
        <end position="991"/>
    </location>
</feature>
<dbReference type="AlphaFoldDB" id="A0A9P7B2A7"/>
<dbReference type="Gene3D" id="1.20.120.560">
    <property type="entry name" value="alix/aip1 in complex with the ypdl late domain"/>
    <property type="match status" value="1"/>
</dbReference>
<reference evidence="8 9" key="1">
    <citation type="submission" date="2020-11" db="EMBL/GenBank/DDBJ databases">
        <title>Kefir isolates.</title>
        <authorList>
            <person name="Marcisauskas S."/>
            <person name="Kim Y."/>
            <person name="Blasche S."/>
        </authorList>
    </citation>
    <scope>NUCLEOTIDE SEQUENCE [LARGE SCALE GENOMIC DNA]</scope>
    <source>
        <strain evidence="8 9">KR</strain>
    </source>
</reference>
<dbReference type="Gene3D" id="1.25.40.280">
    <property type="entry name" value="alix/aip1 like domains"/>
    <property type="match status" value="1"/>
</dbReference>
<dbReference type="Pfam" id="PF13949">
    <property type="entry name" value="ALIX_LYPXL_bnd"/>
    <property type="match status" value="1"/>
</dbReference>
<feature type="compositionally biased region" description="Low complexity" evidence="6">
    <location>
        <begin position="859"/>
        <end position="872"/>
    </location>
</feature>
<feature type="compositionally biased region" description="Pro residues" evidence="6">
    <location>
        <begin position="873"/>
        <end position="886"/>
    </location>
</feature>
<dbReference type="InterPro" id="IPR038499">
    <property type="entry name" value="BRO1_sf"/>
</dbReference>
<evidence type="ECO:0000256" key="3">
    <source>
        <dbReference type="ARBA" id="ARBA00022490"/>
    </source>
</evidence>
<dbReference type="PANTHER" id="PTHR23030">
    <property type="entry name" value="PCD6 INTERACTING PROTEIN-RELATED"/>
    <property type="match status" value="1"/>
</dbReference>
<evidence type="ECO:0000256" key="4">
    <source>
        <dbReference type="ARBA" id="ARBA00022753"/>
    </source>
</evidence>
<dbReference type="PANTHER" id="PTHR23030:SF30">
    <property type="entry name" value="TYROSINE-PROTEIN PHOSPHATASE NON-RECEPTOR TYPE 23"/>
    <property type="match status" value="1"/>
</dbReference>
<feature type="compositionally biased region" description="Polar residues" evidence="6">
    <location>
        <begin position="504"/>
        <end position="513"/>
    </location>
</feature>
<keyword evidence="3" id="KW-0963">Cytoplasm</keyword>
<dbReference type="EMBL" id="PUHQ01000115">
    <property type="protein sequence ID" value="KAG0655627.1"/>
    <property type="molecule type" value="Genomic_DNA"/>
</dbReference>
<dbReference type="SMART" id="SM01041">
    <property type="entry name" value="BRO1"/>
    <property type="match status" value="1"/>
</dbReference>
<name>A0A9P7B2A7_RHOMI</name>
<feature type="domain" description="BRO1" evidence="7">
    <location>
        <begin position="6"/>
        <end position="410"/>
    </location>
</feature>
<keyword evidence="9" id="KW-1185">Reference proteome</keyword>
<evidence type="ECO:0000256" key="2">
    <source>
        <dbReference type="ARBA" id="ARBA00004496"/>
    </source>
</evidence>
<feature type="compositionally biased region" description="Basic and acidic residues" evidence="6">
    <location>
        <begin position="514"/>
        <end position="525"/>
    </location>
</feature>
<gene>
    <name evidence="8" type="primary">BRO1</name>
    <name evidence="8" type="ORF">C6P46_000795</name>
</gene>
<feature type="compositionally biased region" description="Low complexity" evidence="6">
    <location>
        <begin position="938"/>
        <end position="953"/>
    </location>
</feature>
<comment type="caution">
    <text evidence="8">The sequence shown here is derived from an EMBL/GenBank/DDBJ whole genome shotgun (WGS) entry which is preliminary data.</text>
</comment>
<protein>
    <recommendedName>
        <fullName evidence="5">BRO domain-containing protein 1</fullName>
    </recommendedName>
</protein>
<keyword evidence="4" id="KW-0967">Endosome</keyword>
<dbReference type="OrthoDB" id="2141925at2759"/>
<organism evidence="8 9">
    <name type="scientific">Rhodotorula mucilaginosa</name>
    <name type="common">Yeast</name>
    <name type="synonym">Rhodotorula rubra</name>
    <dbReference type="NCBI Taxonomy" id="5537"/>
    <lineage>
        <taxon>Eukaryota</taxon>
        <taxon>Fungi</taxon>
        <taxon>Dikarya</taxon>
        <taxon>Basidiomycota</taxon>
        <taxon>Pucciniomycotina</taxon>
        <taxon>Microbotryomycetes</taxon>
        <taxon>Sporidiobolales</taxon>
        <taxon>Sporidiobolaceae</taxon>
        <taxon>Rhodotorula</taxon>
    </lineage>
</organism>
<feature type="region of interest" description="Disordered" evidence="6">
    <location>
        <begin position="502"/>
        <end position="531"/>
    </location>
</feature>
<dbReference type="Pfam" id="PF03097">
    <property type="entry name" value="BRO1"/>
    <property type="match status" value="1"/>
</dbReference>
<dbReference type="Proteomes" id="UP000777482">
    <property type="component" value="Unassembled WGS sequence"/>
</dbReference>
<proteinExistence type="predicted"/>
<evidence type="ECO:0000313" key="9">
    <source>
        <dbReference type="Proteomes" id="UP000777482"/>
    </source>
</evidence>
<dbReference type="GO" id="GO:0005768">
    <property type="term" value="C:endosome"/>
    <property type="evidence" value="ECO:0007669"/>
    <property type="project" value="UniProtKB-SubCell"/>
</dbReference>
<feature type="compositionally biased region" description="Low complexity" evidence="6">
    <location>
        <begin position="768"/>
        <end position="780"/>
    </location>
</feature>
<dbReference type="InterPro" id="IPR004328">
    <property type="entry name" value="BRO1_dom"/>
</dbReference>
<evidence type="ECO:0000313" key="8">
    <source>
        <dbReference type="EMBL" id="KAG0655627.1"/>
    </source>
</evidence>
<dbReference type="GO" id="GO:0043328">
    <property type="term" value="P:protein transport to vacuole involved in ubiquitin-dependent protein catabolic process via the multivesicular body sorting pathway"/>
    <property type="evidence" value="ECO:0007669"/>
    <property type="project" value="TreeGrafter"/>
</dbReference>